<feature type="compositionally biased region" description="Polar residues" evidence="3">
    <location>
        <begin position="1"/>
        <end position="14"/>
    </location>
</feature>
<evidence type="ECO:0000313" key="6">
    <source>
        <dbReference type="Proteomes" id="UP000662931"/>
    </source>
</evidence>
<feature type="compositionally biased region" description="Low complexity" evidence="3">
    <location>
        <begin position="41"/>
        <end position="63"/>
    </location>
</feature>
<dbReference type="RefSeq" id="XP_038777791.1">
    <property type="nucleotide sequence ID" value="XM_038921863.1"/>
</dbReference>
<dbReference type="InterPro" id="IPR000198">
    <property type="entry name" value="RhoGAP_dom"/>
</dbReference>
<feature type="compositionally biased region" description="Low complexity" evidence="3">
    <location>
        <begin position="86"/>
        <end position="113"/>
    </location>
</feature>
<feature type="domain" description="Rho-GAP" evidence="4">
    <location>
        <begin position="177"/>
        <end position="445"/>
    </location>
</feature>
<dbReference type="PROSITE" id="PS50238">
    <property type="entry name" value="RHOGAP"/>
    <property type="match status" value="1"/>
</dbReference>
<feature type="coiled-coil region" evidence="2">
    <location>
        <begin position="353"/>
        <end position="380"/>
    </location>
</feature>
<evidence type="ECO:0000313" key="5">
    <source>
        <dbReference type="EMBL" id="QPG74226.1"/>
    </source>
</evidence>
<dbReference type="KEGG" id="bnn:FOA43_001551"/>
<sequence length="698" mass="76511">MTTPSSSPNKSTLTGWFKGLKASSTTNSHTSSQPSQPRLKSPLLSPSGASSAASALASPITSSINTPKNKCPAASTATTPSSVNPNSSATIIATTPSTNAPTTSTTVHGSTATQPRPKLTYKSRSSHTFRPLSSYFGRDSSTSSVNSNQQEQLKRQRDSFILQRQLDNIGNSPVFGVPLEESVQIAEGRIYISSDSNGLVVYGRIPRVVASCGLYLKKNALDIEGIFRMAGSNKRIKQLQIIFSTPPDYGAKIDWDGFTVHDAASLLRRYLGALPEPLIPLALYEDFREPLRSRSAILKYLKDKEKRMSHVGKEASKIKEQENSSKTGAVTDSAKQQSQEDREDKKHRKKLHKRKLIRERREALKDYADLLDKLPELRRQLLFYILDLLAIFNMHSEKNRMPAKNLAAIFQPSILSHSDHDLSPDEYALSSLVVEFMIEYSHKILPAAQESARLAAEAKKPKEAEEQAPEHGETERKGSEASSKFESLPPKSSYTTRKHSKSLSSVPHPSDMIRVTTSQDKLSMVKTDSIDDLGMTTEEEESSTRAVVVPVHPQVTLSQLQLEPPPPINVDNFTLPSSESPSHSIGNTLKPLSSPDTLHSSDSHSSDSHSPSHHFLHTLAKPLNILISPRTSPKSRSQSSATDDILNALPLSSSGEKNSDDSLLLNASASNVTESPSKENKGWLSKLRSRSNSKNILN</sequence>
<feature type="compositionally biased region" description="Polar residues" evidence="3">
    <location>
        <begin position="324"/>
        <end position="337"/>
    </location>
</feature>
<dbReference type="GO" id="GO:0005938">
    <property type="term" value="C:cell cortex"/>
    <property type="evidence" value="ECO:0007669"/>
    <property type="project" value="TreeGrafter"/>
</dbReference>
<feature type="compositionally biased region" description="Polar residues" evidence="3">
    <location>
        <begin position="480"/>
        <end position="495"/>
    </location>
</feature>
<gene>
    <name evidence="5" type="ORF">FOA43_001551</name>
</gene>
<feature type="region of interest" description="Disordered" evidence="3">
    <location>
        <begin position="560"/>
        <end position="614"/>
    </location>
</feature>
<feature type="compositionally biased region" description="Polar residues" evidence="3">
    <location>
        <begin position="22"/>
        <end position="38"/>
    </location>
</feature>
<evidence type="ECO:0000256" key="2">
    <source>
        <dbReference type="SAM" id="Coils"/>
    </source>
</evidence>
<evidence type="ECO:0000259" key="4">
    <source>
        <dbReference type="PROSITE" id="PS50238"/>
    </source>
</evidence>
<feature type="compositionally biased region" description="Polar residues" evidence="3">
    <location>
        <begin position="571"/>
        <end position="587"/>
    </location>
</feature>
<dbReference type="PANTHER" id="PTHR15228">
    <property type="entry name" value="SPERMATHECAL PHYSIOLOGY VARIANT"/>
    <property type="match status" value="1"/>
</dbReference>
<dbReference type="PANTHER" id="PTHR15228:SF25">
    <property type="entry name" value="F-BAR DOMAIN-CONTAINING PROTEIN"/>
    <property type="match status" value="1"/>
</dbReference>
<feature type="compositionally biased region" description="Low complexity" evidence="3">
    <location>
        <begin position="661"/>
        <end position="671"/>
    </location>
</feature>
<dbReference type="EMBL" id="CP064812">
    <property type="protein sequence ID" value="QPG74226.1"/>
    <property type="molecule type" value="Genomic_DNA"/>
</dbReference>
<dbReference type="SUPFAM" id="SSF48350">
    <property type="entry name" value="GTPase activation domain, GAP"/>
    <property type="match status" value="1"/>
</dbReference>
<keyword evidence="1" id="KW-0343">GTPase activation</keyword>
<dbReference type="Gene3D" id="1.10.555.10">
    <property type="entry name" value="Rho GTPase activation protein"/>
    <property type="match status" value="1"/>
</dbReference>
<feature type="region of interest" description="Disordered" evidence="3">
    <location>
        <begin position="628"/>
        <end position="698"/>
    </location>
</feature>
<name>A0A875RYK0_EENNA</name>
<evidence type="ECO:0000256" key="1">
    <source>
        <dbReference type="ARBA" id="ARBA00022468"/>
    </source>
</evidence>
<dbReference type="Pfam" id="PF00620">
    <property type="entry name" value="RhoGAP"/>
    <property type="match status" value="2"/>
</dbReference>
<dbReference type="InterPro" id="IPR051025">
    <property type="entry name" value="RhoGAP"/>
</dbReference>
<feature type="compositionally biased region" description="Basic and acidic residues" evidence="3">
    <location>
        <begin position="456"/>
        <end position="479"/>
    </location>
</feature>
<dbReference type="GO" id="GO:0005096">
    <property type="term" value="F:GTPase activator activity"/>
    <property type="evidence" value="ECO:0007669"/>
    <property type="project" value="UniProtKB-KW"/>
</dbReference>
<dbReference type="GO" id="GO:0007165">
    <property type="term" value="P:signal transduction"/>
    <property type="evidence" value="ECO:0007669"/>
    <property type="project" value="InterPro"/>
</dbReference>
<dbReference type="AlphaFoldDB" id="A0A875RYK0"/>
<dbReference type="InterPro" id="IPR008936">
    <property type="entry name" value="Rho_GTPase_activation_prot"/>
</dbReference>
<feature type="compositionally biased region" description="Polar residues" evidence="3">
    <location>
        <begin position="139"/>
        <end position="151"/>
    </location>
</feature>
<feature type="compositionally biased region" description="Basic and acidic residues" evidence="3">
    <location>
        <begin position="311"/>
        <end position="323"/>
    </location>
</feature>
<keyword evidence="2" id="KW-0175">Coiled coil</keyword>
<keyword evidence="6" id="KW-1185">Reference proteome</keyword>
<accession>A0A875RYK0</accession>
<feature type="region of interest" description="Disordered" evidence="3">
    <location>
        <begin position="1"/>
        <end position="156"/>
    </location>
</feature>
<feature type="region of interest" description="Disordered" evidence="3">
    <location>
        <begin position="455"/>
        <end position="526"/>
    </location>
</feature>
<dbReference type="Proteomes" id="UP000662931">
    <property type="component" value="Chromosome 1"/>
</dbReference>
<dbReference type="GO" id="GO:0060237">
    <property type="term" value="P:regulation of fungal-type cell wall organization"/>
    <property type="evidence" value="ECO:0007669"/>
    <property type="project" value="TreeGrafter"/>
</dbReference>
<reference evidence="5" key="1">
    <citation type="submission" date="2020-10" db="EMBL/GenBank/DDBJ databases">
        <authorList>
            <person name="Roach M.J.R."/>
        </authorList>
    </citation>
    <scope>NUCLEOTIDE SEQUENCE</scope>
    <source>
        <strain evidence="5">CBS 1945</strain>
    </source>
</reference>
<organism evidence="5 6">
    <name type="scientific">Eeniella nana</name>
    <name type="common">Yeast</name>
    <name type="synonym">Brettanomyces nanus</name>
    <dbReference type="NCBI Taxonomy" id="13502"/>
    <lineage>
        <taxon>Eukaryota</taxon>
        <taxon>Fungi</taxon>
        <taxon>Dikarya</taxon>
        <taxon>Ascomycota</taxon>
        <taxon>Saccharomycotina</taxon>
        <taxon>Pichiomycetes</taxon>
        <taxon>Pichiales</taxon>
        <taxon>Pichiaceae</taxon>
        <taxon>Brettanomyces</taxon>
    </lineage>
</organism>
<dbReference type="OrthoDB" id="3196451at2759"/>
<dbReference type="SMART" id="SM00324">
    <property type="entry name" value="RhoGAP"/>
    <property type="match status" value="1"/>
</dbReference>
<proteinExistence type="predicted"/>
<feature type="region of interest" description="Disordered" evidence="3">
    <location>
        <begin position="311"/>
        <end position="353"/>
    </location>
</feature>
<feature type="compositionally biased region" description="Polar residues" evidence="3">
    <location>
        <begin position="629"/>
        <end position="642"/>
    </location>
</feature>
<evidence type="ECO:0000256" key="3">
    <source>
        <dbReference type="SAM" id="MobiDB-lite"/>
    </source>
</evidence>
<feature type="compositionally biased region" description="Polar residues" evidence="3">
    <location>
        <begin position="75"/>
        <end position="85"/>
    </location>
</feature>
<protein>
    <recommendedName>
        <fullName evidence="4">Rho-GAP domain-containing protein</fullName>
    </recommendedName>
</protein>
<dbReference type="GeneID" id="62194952"/>